<keyword evidence="1" id="KW-1133">Transmembrane helix</keyword>
<evidence type="ECO:0000256" key="1">
    <source>
        <dbReference type="SAM" id="Phobius"/>
    </source>
</evidence>
<dbReference type="Proteomes" id="UP000419144">
    <property type="component" value="Unassembled WGS sequence"/>
</dbReference>
<name>A0A640KT84_LEITA</name>
<dbReference type="VEuPathDB" id="TriTrypDB:LtaPh_3544361"/>
<feature type="transmembrane region" description="Helical" evidence="1">
    <location>
        <begin position="231"/>
        <end position="254"/>
    </location>
</feature>
<keyword evidence="1" id="KW-0812">Transmembrane</keyword>
<dbReference type="AlphaFoldDB" id="A0A640KT84"/>
<reference evidence="2" key="1">
    <citation type="submission" date="2019-11" db="EMBL/GenBank/DDBJ databases">
        <title>Leishmania tarentolae CDS.</title>
        <authorList>
            <person name="Goto Y."/>
            <person name="Yamagishi J."/>
        </authorList>
    </citation>
    <scope>NUCLEOTIDE SEQUENCE [LARGE SCALE GENOMIC DNA]</scope>
    <source>
        <strain evidence="2">Parrot Tar II</strain>
    </source>
</reference>
<proteinExistence type="predicted"/>
<evidence type="ECO:0000313" key="2">
    <source>
        <dbReference type="EMBL" id="GET92960.1"/>
    </source>
</evidence>
<organism evidence="2 3">
    <name type="scientific">Leishmania tarentolae</name>
    <name type="common">Sauroleishmania tarentolae</name>
    <dbReference type="NCBI Taxonomy" id="5689"/>
    <lineage>
        <taxon>Eukaryota</taxon>
        <taxon>Discoba</taxon>
        <taxon>Euglenozoa</taxon>
        <taxon>Kinetoplastea</taxon>
        <taxon>Metakinetoplastina</taxon>
        <taxon>Trypanosomatida</taxon>
        <taxon>Trypanosomatidae</taxon>
        <taxon>Leishmaniinae</taxon>
        <taxon>Leishmania</taxon>
        <taxon>lizard Leishmania</taxon>
    </lineage>
</organism>
<accession>A0A640KT84</accession>
<evidence type="ECO:0000313" key="3">
    <source>
        <dbReference type="Proteomes" id="UP000419144"/>
    </source>
</evidence>
<keyword evidence="1" id="KW-0472">Membrane</keyword>
<comment type="caution">
    <text evidence="2">The sequence shown here is derived from an EMBL/GenBank/DDBJ whole genome shotgun (WGS) entry which is preliminary data.</text>
</comment>
<keyword evidence="3" id="KW-1185">Reference proteome</keyword>
<dbReference type="EMBL" id="BLBS01000056">
    <property type="protein sequence ID" value="GET92960.1"/>
    <property type="molecule type" value="Genomic_DNA"/>
</dbReference>
<protein>
    <submittedName>
        <fullName evidence="2">Uncharacterized protein</fullName>
    </submittedName>
</protein>
<gene>
    <name evidence="2" type="ORF">LtaPh_3544361</name>
</gene>
<sequence length="279" mass="31509">MPRLGVHIESAFLFHDDKGKRVCGLDFVFRCASLSPPASMWVYAGVLQGMKQPHYTFFSPLLLFDPPASTPTELCELCLQVILLGLVFLRFRHGEVGVLDLKVPVELLTDVQAVFIRNLRHEVVHLVLRRGHRRALANSSFHVRRRDVHCLELLLKGVHQPANFGGVHRLQHLVHTLHHLPHVLGHHLHLDSRVEPGHNGIHAGRQTKVVERLVLLADAVLGVDAGPIHVVLFHCLLALVHLLFLLLLATACVLEELLRRELQLELNVVEFVDRHCEVL</sequence>